<keyword evidence="3" id="KW-0804">Transcription</keyword>
<organism evidence="7 8">
    <name type="scientific">Nocardia mangyaensis</name>
    <dbReference type="NCBI Taxonomy" id="2213200"/>
    <lineage>
        <taxon>Bacteria</taxon>
        <taxon>Bacillati</taxon>
        <taxon>Actinomycetota</taxon>
        <taxon>Actinomycetes</taxon>
        <taxon>Mycobacteriales</taxon>
        <taxon>Nocardiaceae</taxon>
        <taxon>Nocardia</taxon>
    </lineage>
</organism>
<sequence length="224" mass="24632">MTETGHSDRRDKAPARRSTRNRPTDTGLLDAACAVIAEVGVDRATMDSIAQRADTSRVTLYAHFGSRDALIDAVIERELAALTTWMFEIYDNGETMRYGQRARYSIESLFDYARRHPEGFRVLLDNRYDDGHPGRRLSAALEPRIAERLRANYAERGTPINTGADTLATMLLGISLDVAYRAVILAGADIGAACDLAVTASLAVLRSVDPEQLRAIDTRPPPTP</sequence>
<evidence type="ECO:0000256" key="5">
    <source>
        <dbReference type="SAM" id="MobiDB-lite"/>
    </source>
</evidence>
<evidence type="ECO:0000313" key="8">
    <source>
        <dbReference type="Proteomes" id="UP000183810"/>
    </source>
</evidence>
<dbReference type="PROSITE" id="PS50977">
    <property type="entry name" value="HTH_TETR_2"/>
    <property type="match status" value="1"/>
</dbReference>
<dbReference type="InterPro" id="IPR001647">
    <property type="entry name" value="HTH_TetR"/>
</dbReference>
<proteinExistence type="predicted"/>
<keyword evidence="1" id="KW-0805">Transcription regulation</keyword>
<dbReference type="KEGG" id="nsl:BOX37_13390"/>
<feature type="DNA-binding region" description="H-T-H motif" evidence="4">
    <location>
        <begin position="45"/>
        <end position="64"/>
    </location>
</feature>
<keyword evidence="8" id="KW-1185">Reference proteome</keyword>
<evidence type="ECO:0000256" key="4">
    <source>
        <dbReference type="PROSITE-ProRule" id="PRU00335"/>
    </source>
</evidence>
<feature type="domain" description="HTH tetR-type" evidence="6">
    <location>
        <begin position="22"/>
        <end position="82"/>
    </location>
</feature>
<dbReference type="InterPro" id="IPR050109">
    <property type="entry name" value="HTH-type_TetR-like_transc_reg"/>
</dbReference>
<dbReference type="PANTHER" id="PTHR30055">
    <property type="entry name" value="HTH-TYPE TRANSCRIPTIONAL REGULATOR RUTR"/>
    <property type="match status" value="1"/>
</dbReference>
<dbReference type="Gene3D" id="1.10.357.10">
    <property type="entry name" value="Tetracycline Repressor, domain 2"/>
    <property type="match status" value="1"/>
</dbReference>
<evidence type="ECO:0000256" key="3">
    <source>
        <dbReference type="ARBA" id="ARBA00023163"/>
    </source>
</evidence>
<dbReference type="InterPro" id="IPR009057">
    <property type="entry name" value="Homeodomain-like_sf"/>
</dbReference>
<evidence type="ECO:0000313" key="7">
    <source>
        <dbReference type="EMBL" id="APE34774.1"/>
    </source>
</evidence>
<evidence type="ECO:0000259" key="6">
    <source>
        <dbReference type="PROSITE" id="PS50977"/>
    </source>
</evidence>
<feature type="region of interest" description="Disordered" evidence="5">
    <location>
        <begin position="1"/>
        <end position="25"/>
    </location>
</feature>
<name>A0A1J0VRW6_9NOCA</name>
<dbReference type="EMBL" id="CP018082">
    <property type="protein sequence ID" value="APE34774.1"/>
    <property type="molecule type" value="Genomic_DNA"/>
</dbReference>
<dbReference type="RefSeq" id="WP_071927956.1">
    <property type="nucleotide sequence ID" value="NZ_CP018082.1"/>
</dbReference>
<dbReference type="PANTHER" id="PTHR30055:SF234">
    <property type="entry name" value="HTH-TYPE TRANSCRIPTIONAL REGULATOR BETI"/>
    <property type="match status" value="1"/>
</dbReference>
<evidence type="ECO:0000256" key="2">
    <source>
        <dbReference type="ARBA" id="ARBA00023125"/>
    </source>
</evidence>
<accession>A0A1J0VRW6</accession>
<keyword evidence="2 4" id="KW-0238">DNA-binding</keyword>
<feature type="compositionally biased region" description="Basic and acidic residues" evidence="5">
    <location>
        <begin position="1"/>
        <end position="14"/>
    </location>
</feature>
<dbReference type="PRINTS" id="PR00455">
    <property type="entry name" value="HTHTETR"/>
</dbReference>
<evidence type="ECO:0000256" key="1">
    <source>
        <dbReference type="ARBA" id="ARBA00023015"/>
    </source>
</evidence>
<dbReference type="AlphaFoldDB" id="A0A1J0VRW6"/>
<gene>
    <name evidence="7" type="ORF">BOX37_13390</name>
</gene>
<dbReference type="Proteomes" id="UP000183810">
    <property type="component" value="Chromosome"/>
</dbReference>
<dbReference type="SUPFAM" id="SSF46689">
    <property type="entry name" value="Homeodomain-like"/>
    <property type="match status" value="1"/>
</dbReference>
<reference evidence="7" key="1">
    <citation type="submission" date="2016-11" db="EMBL/GenBank/DDBJ databases">
        <authorList>
            <person name="Jaros S."/>
            <person name="Januszkiewicz K."/>
            <person name="Wedrychowicz H."/>
        </authorList>
    </citation>
    <scope>NUCLEOTIDE SEQUENCE [LARGE SCALE GENOMIC DNA]</scope>
    <source>
        <strain evidence="7">Y48</strain>
    </source>
</reference>
<dbReference type="GO" id="GO:0003700">
    <property type="term" value="F:DNA-binding transcription factor activity"/>
    <property type="evidence" value="ECO:0007669"/>
    <property type="project" value="TreeGrafter"/>
</dbReference>
<dbReference type="Pfam" id="PF00440">
    <property type="entry name" value="TetR_N"/>
    <property type="match status" value="1"/>
</dbReference>
<dbReference type="OrthoDB" id="7186128at2"/>
<protein>
    <submittedName>
        <fullName evidence="7">TetR family transcriptional regulator</fullName>
    </submittedName>
</protein>
<dbReference type="GO" id="GO:0000976">
    <property type="term" value="F:transcription cis-regulatory region binding"/>
    <property type="evidence" value="ECO:0007669"/>
    <property type="project" value="TreeGrafter"/>
</dbReference>